<evidence type="ECO:0008006" key="4">
    <source>
        <dbReference type="Google" id="ProtNLM"/>
    </source>
</evidence>
<feature type="signal peptide" evidence="1">
    <location>
        <begin position="1"/>
        <end position="20"/>
    </location>
</feature>
<keyword evidence="1" id="KW-0732">Signal</keyword>
<feature type="chain" id="PRO_5034011808" description="Extracellular membrane protein CFEM domain-containing protein" evidence="1">
    <location>
        <begin position="21"/>
        <end position="110"/>
    </location>
</feature>
<dbReference type="VEuPathDB" id="FungiDB:JI435_151100"/>
<evidence type="ECO:0000313" key="3">
    <source>
        <dbReference type="Proteomes" id="UP000663193"/>
    </source>
</evidence>
<evidence type="ECO:0000256" key="1">
    <source>
        <dbReference type="SAM" id="SignalP"/>
    </source>
</evidence>
<protein>
    <recommendedName>
        <fullName evidence="4">Extracellular membrane protein CFEM domain-containing protein</fullName>
    </recommendedName>
</protein>
<organism evidence="2 3">
    <name type="scientific">Phaeosphaeria nodorum (strain SN15 / ATCC MYA-4574 / FGSC 10173)</name>
    <name type="common">Glume blotch fungus</name>
    <name type="synonym">Parastagonospora nodorum</name>
    <dbReference type="NCBI Taxonomy" id="321614"/>
    <lineage>
        <taxon>Eukaryota</taxon>
        <taxon>Fungi</taxon>
        <taxon>Dikarya</taxon>
        <taxon>Ascomycota</taxon>
        <taxon>Pezizomycotina</taxon>
        <taxon>Dothideomycetes</taxon>
        <taxon>Pleosporomycetidae</taxon>
        <taxon>Pleosporales</taxon>
        <taxon>Pleosporineae</taxon>
        <taxon>Phaeosphaeriaceae</taxon>
        <taxon>Parastagonospora</taxon>
    </lineage>
</organism>
<reference evidence="3" key="1">
    <citation type="journal article" date="2021" name="BMC Genomics">
        <title>Chromosome-level genome assembly and manually-curated proteome of model necrotroph Parastagonospora nodorum Sn15 reveals a genome-wide trove of candidate effector homologs, and redundancy of virulence-related functions within an accessory chromosome.</title>
        <authorList>
            <person name="Bertazzoni S."/>
            <person name="Jones D.A.B."/>
            <person name="Phan H.T."/>
            <person name="Tan K.-C."/>
            <person name="Hane J.K."/>
        </authorList>
    </citation>
    <scope>NUCLEOTIDE SEQUENCE [LARGE SCALE GENOMIC DNA]</scope>
    <source>
        <strain evidence="3">SN15 / ATCC MYA-4574 / FGSC 10173)</strain>
    </source>
</reference>
<gene>
    <name evidence="2" type="ORF">JI435_151100</name>
</gene>
<name>A0A7U2FAS6_PHANO</name>
<dbReference type="RefSeq" id="XP_001805274.1">
    <property type="nucleotide sequence ID" value="XM_001805222.1"/>
</dbReference>
<dbReference type="EMBL" id="CP069032">
    <property type="protein sequence ID" value="QRC99559.1"/>
    <property type="molecule type" value="Genomic_DNA"/>
</dbReference>
<accession>A0A7U2FAS6</accession>
<dbReference type="Proteomes" id="UP000663193">
    <property type="component" value="Chromosome 10"/>
</dbReference>
<evidence type="ECO:0000313" key="2">
    <source>
        <dbReference type="EMBL" id="QRC99559.1"/>
    </source>
</evidence>
<dbReference type="AlphaFoldDB" id="A0A7U2FAS6"/>
<dbReference type="KEGG" id="pno:SNOG_15110"/>
<sequence>MRPAHILLSLLPALFPPARALPAQDDAFRVDRLIRKAGVEDRCIDYACHSFTPAKMCSHDQREHMQYVCWDIMHGGTGGFGETDRLGKMLVDGVRREMRVLERWVRHTEL</sequence>
<keyword evidence="3" id="KW-1185">Reference proteome</keyword>
<proteinExistence type="predicted"/>